<protein>
    <recommendedName>
        <fullName evidence="1">Rho-GAP domain-containing protein</fullName>
    </recommendedName>
</protein>
<dbReference type="AlphaFoldDB" id="A0AAQ6A8Q4"/>
<evidence type="ECO:0000259" key="1">
    <source>
        <dbReference type="PROSITE" id="PS50238"/>
    </source>
</evidence>
<dbReference type="InterPro" id="IPR008936">
    <property type="entry name" value="Rho_GTPase_activation_prot"/>
</dbReference>
<reference evidence="2" key="2">
    <citation type="submission" date="2025-08" db="UniProtKB">
        <authorList>
            <consortium name="Ensembl"/>
        </authorList>
    </citation>
    <scope>IDENTIFICATION</scope>
</reference>
<evidence type="ECO:0000313" key="3">
    <source>
        <dbReference type="Proteomes" id="UP001501940"/>
    </source>
</evidence>
<sequence length="313" mass="35167">MNVKQRTGNSEIQSCPWIPYEQAVSNSGSEQRNLFNMEEKTVDVHILCVYQLESKTLNKRWRRQTLQLGHVEVTLSLKYCPHPLEPPSSTAQQPPVFCVSIQSVAQQQGVLVPHVVRCCVEEVERRGLDEVGIYRVSGTTSDISMLKSAFNSNLREAVSRLRSAEVNAVSGVLKLYFRELPEPLIPTELFQSLARALDIQDLNSRLVSMLSLLQSCPDANRHTFLYLLHHLQRVSERQDVNKMSLLNLATVFGPSLVRPPVAGLGHNGPTVDISQEVVIQVQVVYCYLQCNNLPEAQISLPHDTDAEDETTHM</sequence>
<feature type="domain" description="Rho-GAP" evidence="1">
    <location>
        <begin position="99"/>
        <end position="285"/>
    </location>
</feature>
<dbReference type="PROSITE" id="PS50238">
    <property type="entry name" value="RHOGAP"/>
    <property type="match status" value="1"/>
</dbReference>
<dbReference type="InterPro" id="IPR037769">
    <property type="entry name" value="Abr/Bcr"/>
</dbReference>
<dbReference type="SUPFAM" id="SSF48350">
    <property type="entry name" value="GTPase activation domain, GAP"/>
    <property type="match status" value="1"/>
</dbReference>
<dbReference type="Pfam" id="PF00620">
    <property type="entry name" value="RhoGAP"/>
    <property type="match status" value="1"/>
</dbReference>
<dbReference type="GO" id="GO:0016020">
    <property type="term" value="C:membrane"/>
    <property type="evidence" value="ECO:0007669"/>
    <property type="project" value="TreeGrafter"/>
</dbReference>
<organism evidence="2 3">
    <name type="scientific">Amphiprion ocellaris</name>
    <name type="common">Clown anemonefish</name>
    <dbReference type="NCBI Taxonomy" id="80972"/>
    <lineage>
        <taxon>Eukaryota</taxon>
        <taxon>Metazoa</taxon>
        <taxon>Chordata</taxon>
        <taxon>Craniata</taxon>
        <taxon>Vertebrata</taxon>
        <taxon>Euteleostomi</taxon>
        <taxon>Actinopterygii</taxon>
        <taxon>Neopterygii</taxon>
        <taxon>Teleostei</taxon>
        <taxon>Neoteleostei</taxon>
        <taxon>Acanthomorphata</taxon>
        <taxon>Ovalentaria</taxon>
        <taxon>Pomacentridae</taxon>
        <taxon>Amphiprion</taxon>
    </lineage>
</organism>
<dbReference type="GeneTree" id="ENSGT00940000153491"/>
<dbReference type="Proteomes" id="UP001501940">
    <property type="component" value="Chromosome 23"/>
</dbReference>
<dbReference type="GO" id="GO:0007165">
    <property type="term" value="P:signal transduction"/>
    <property type="evidence" value="ECO:0007669"/>
    <property type="project" value="InterPro"/>
</dbReference>
<proteinExistence type="predicted"/>
<dbReference type="InterPro" id="IPR000198">
    <property type="entry name" value="RhoGAP_dom"/>
</dbReference>
<reference evidence="2 3" key="1">
    <citation type="submission" date="2022-01" db="EMBL/GenBank/DDBJ databases">
        <title>A chromosome-scale genome assembly of the false clownfish, Amphiprion ocellaris.</title>
        <authorList>
            <person name="Ryu T."/>
        </authorList>
    </citation>
    <scope>NUCLEOTIDE SEQUENCE [LARGE SCALE GENOMIC DNA]</scope>
</reference>
<name>A0AAQ6A8Q4_AMPOC</name>
<dbReference type="Gene3D" id="1.10.555.10">
    <property type="entry name" value="Rho GTPase activation protein"/>
    <property type="match status" value="1"/>
</dbReference>
<dbReference type="PANTHER" id="PTHR23182">
    <property type="entry name" value="BREAKPOINT CLUSTER REGION PROTEIN BCR"/>
    <property type="match status" value="1"/>
</dbReference>
<reference evidence="2" key="3">
    <citation type="submission" date="2025-09" db="UniProtKB">
        <authorList>
            <consortium name="Ensembl"/>
        </authorList>
    </citation>
    <scope>IDENTIFICATION</scope>
</reference>
<dbReference type="GO" id="GO:0005096">
    <property type="term" value="F:GTPase activator activity"/>
    <property type="evidence" value="ECO:0007669"/>
    <property type="project" value="InterPro"/>
</dbReference>
<keyword evidence="3" id="KW-1185">Reference proteome</keyword>
<accession>A0AAQ6A8Q4</accession>
<evidence type="ECO:0000313" key="2">
    <source>
        <dbReference type="Ensembl" id="ENSAOCP00000073689.1"/>
    </source>
</evidence>
<dbReference type="PANTHER" id="PTHR23182:SF6">
    <property type="entry name" value="ACTIVE BREAKPOINT CLUSTER REGION-RELATED PROTEIN-LIKE"/>
    <property type="match status" value="1"/>
</dbReference>
<dbReference type="Ensembl" id="ENSAOCT00000060979.1">
    <property type="protein sequence ID" value="ENSAOCP00000073689.1"/>
    <property type="gene ID" value="ENSAOCG00000029871.1"/>
</dbReference>
<dbReference type="SMART" id="SM00324">
    <property type="entry name" value="RhoGAP"/>
    <property type="match status" value="1"/>
</dbReference>